<protein>
    <submittedName>
        <fullName evidence="3">Uncharacterized protein</fullName>
    </submittedName>
</protein>
<organism evidence="3 4">
    <name type="scientific">Peredibacter starrii</name>
    <dbReference type="NCBI Taxonomy" id="28202"/>
    <lineage>
        <taxon>Bacteria</taxon>
        <taxon>Pseudomonadati</taxon>
        <taxon>Bdellovibrionota</taxon>
        <taxon>Bacteriovoracia</taxon>
        <taxon>Bacteriovoracales</taxon>
        <taxon>Bacteriovoracaceae</taxon>
        <taxon>Peredibacter</taxon>
    </lineage>
</organism>
<gene>
    <name evidence="3" type="ORF">SOO65_08980</name>
</gene>
<name>A0AAX4HUR1_9BACT</name>
<feature type="compositionally biased region" description="Basic and acidic residues" evidence="1">
    <location>
        <begin position="300"/>
        <end position="316"/>
    </location>
</feature>
<dbReference type="KEGG" id="psti:SOO65_08980"/>
<reference evidence="3 4" key="1">
    <citation type="submission" date="2023-11" db="EMBL/GenBank/DDBJ databases">
        <title>Peredibacter starrii A3.12.</title>
        <authorList>
            <person name="Mitchell R.J."/>
        </authorList>
    </citation>
    <scope>NUCLEOTIDE SEQUENCE [LARGE SCALE GENOMIC DNA]</scope>
    <source>
        <strain evidence="3 4">A3.12</strain>
    </source>
</reference>
<evidence type="ECO:0000256" key="1">
    <source>
        <dbReference type="SAM" id="MobiDB-lite"/>
    </source>
</evidence>
<sequence length="330" mass="35467">MKYLPLLPLAFLAFATSCGKSNSDAGIPLDAVGVRGLAASTSGLFMANLTTLNPDVNGSVPGTAVIIREGEKFQVFVKASAGGAGIWHQQNIHLGRRCPTKADDKNGDGLIDIEEGQQAWGNVLIPLDADLSSQDAGKGRYPIGDETGNYFYERFTNYDVLYRDLISEDRNTGDNVSKLVGPLNLNGLVVVILGANKEATIPGTVAARSPHSTEQSFPIACGVFKQVTQIPGDIDSGNSGPVRGGDGSVHEPTPTPVPTPTPEPEPEVGPTPEPNPNPTPTPNPEPRPEDDDEEDDDDILDRVSDWWRRRWEDIGGRRRPVRLGRGDVHH</sequence>
<proteinExistence type="predicted"/>
<feature type="region of interest" description="Disordered" evidence="1">
    <location>
        <begin position="230"/>
        <end position="330"/>
    </location>
</feature>
<feature type="chain" id="PRO_5043691003" evidence="2">
    <location>
        <begin position="16"/>
        <end position="330"/>
    </location>
</feature>
<dbReference type="RefSeq" id="WP_321399531.1">
    <property type="nucleotide sequence ID" value="NZ_CP139487.1"/>
</dbReference>
<feature type="signal peptide" evidence="2">
    <location>
        <begin position="1"/>
        <end position="15"/>
    </location>
</feature>
<evidence type="ECO:0000313" key="4">
    <source>
        <dbReference type="Proteomes" id="UP001324634"/>
    </source>
</evidence>
<dbReference type="AlphaFoldDB" id="A0AAX4HUR1"/>
<feature type="compositionally biased region" description="Pro residues" evidence="1">
    <location>
        <begin position="253"/>
        <end position="285"/>
    </location>
</feature>
<dbReference type="Proteomes" id="UP001324634">
    <property type="component" value="Chromosome"/>
</dbReference>
<keyword evidence="2" id="KW-0732">Signal</keyword>
<accession>A0AAX4HUR1</accession>
<keyword evidence="4" id="KW-1185">Reference proteome</keyword>
<feature type="compositionally biased region" description="Acidic residues" evidence="1">
    <location>
        <begin position="288"/>
        <end position="299"/>
    </location>
</feature>
<evidence type="ECO:0000256" key="2">
    <source>
        <dbReference type="SAM" id="SignalP"/>
    </source>
</evidence>
<dbReference type="EMBL" id="CP139487">
    <property type="protein sequence ID" value="WPU66882.1"/>
    <property type="molecule type" value="Genomic_DNA"/>
</dbReference>
<dbReference type="PROSITE" id="PS51257">
    <property type="entry name" value="PROKAR_LIPOPROTEIN"/>
    <property type="match status" value="1"/>
</dbReference>
<evidence type="ECO:0000313" key="3">
    <source>
        <dbReference type="EMBL" id="WPU66882.1"/>
    </source>
</evidence>